<evidence type="ECO:0000313" key="2">
    <source>
        <dbReference type="Proteomes" id="UP000036403"/>
    </source>
</evidence>
<comment type="caution">
    <text evidence="1">The sequence shown here is derived from an EMBL/GenBank/DDBJ whole genome shotgun (WGS) entry which is preliminary data.</text>
</comment>
<keyword evidence="2" id="KW-1185">Reference proteome</keyword>
<accession>A0A0J7K118</accession>
<dbReference type="PaxDb" id="67767-A0A0J7K118"/>
<reference evidence="1 2" key="1">
    <citation type="submission" date="2015-04" db="EMBL/GenBank/DDBJ databases">
        <title>Lasius niger genome sequencing.</title>
        <authorList>
            <person name="Konorov E.A."/>
            <person name="Nikitin M.A."/>
            <person name="Kirill M.V."/>
            <person name="Chang P."/>
        </authorList>
    </citation>
    <scope>NUCLEOTIDE SEQUENCE [LARGE SCALE GENOMIC DNA]</scope>
    <source>
        <tissue evidence="1">Whole</tissue>
    </source>
</reference>
<evidence type="ECO:0000313" key="1">
    <source>
        <dbReference type="EMBL" id="KMQ84108.1"/>
    </source>
</evidence>
<dbReference type="Pfam" id="PF24664">
    <property type="entry name" value="Monjiviricetes_fusion"/>
    <property type="match status" value="1"/>
</dbReference>
<dbReference type="EMBL" id="LBMM01017369">
    <property type="protein sequence ID" value="KMQ84108.1"/>
    <property type="molecule type" value="Genomic_DNA"/>
</dbReference>
<dbReference type="AlphaFoldDB" id="A0A0J7K118"/>
<proteinExistence type="predicted"/>
<sequence length="132" mass="14574">MHTYGTYQLSNTYTCITGFKSNQTAAHPVIIAGHVDNDGFCSGSAYSDPYVTWTDVVILGSIKITLQDYIADIRINTNRVQLRSGITCELSSTHCSDIESGDTCWDPVPTDSLNFLTTGYFMRVMLIESLTT</sequence>
<protein>
    <submittedName>
        <fullName evidence="1">Uncharacterized protein</fullName>
    </submittedName>
</protein>
<name>A0A0J7K118_LASNI</name>
<organism evidence="1 2">
    <name type="scientific">Lasius niger</name>
    <name type="common">Black garden ant</name>
    <dbReference type="NCBI Taxonomy" id="67767"/>
    <lineage>
        <taxon>Eukaryota</taxon>
        <taxon>Metazoa</taxon>
        <taxon>Ecdysozoa</taxon>
        <taxon>Arthropoda</taxon>
        <taxon>Hexapoda</taxon>
        <taxon>Insecta</taxon>
        <taxon>Pterygota</taxon>
        <taxon>Neoptera</taxon>
        <taxon>Endopterygota</taxon>
        <taxon>Hymenoptera</taxon>
        <taxon>Apocrita</taxon>
        <taxon>Aculeata</taxon>
        <taxon>Formicoidea</taxon>
        <taxon>Formicidae</taxon>
        <taxon>Formicinae</taxon>
        <taxon>Lasius</taxon>
        <taxon>Lasius</taxon>
    </lineage>
</organism>
<gene>
    <name evidence="1" type="ORF">RF55_18397</name>
</gene>
<dbReference type="OrthoDB" id="7694428at2759"/>
<dbReference type="Proteomes" id="UP000036403">
    <property type="component" value="Unassembled WGS sequence"/>
</dbReference>